<dbReference type="GeneID" id="71992022"/>
<dbReference type="InterPro" id="IPR000109">
    <property type="entry name" value="POT_fam"/>
</dbReference>
<dbReference type="OrthoDB" id="8904098at2759"/>
<evidence type="ECO:0000256" key="1">
    <source>
        <dbReference type="ARBA" id="ARBA00004141"/>
    </source>
</evidence>
<dbReference type="Pfam" id="PF00854">
    <property type="entry name" value="PTR2"/>
    <property type="match status" value="1"/>
</dbReference>
<sequence>MSGNETGVVNDAIVARASLDHAHRNVEPRPPPSVSGHSNDAKQFNVDVESVGERSTCVVERETYPQPTEGESRTLRKVADAIPSTAYLLCFVEFAERASYYGAKAVFSNFMQFPLPEGGNGAGAPAKGTQDTAGALGKGLQFSNAFVLLFLFLAYIIPIGGGWIADTKLGRFKTIALGVLICGVSHIIEIFGAIPSVLQAGNGIAPFLISLFLLALGAGLFKPNVIPTVLDQYRHQKSYVKELPSGERLVVDPESTIQRIMLIFYAFINIGAFFVLATTYAEKYIGFWLAFPLPGIIYFSLPALLWYLQNKLVKYPPDGSTLNNVWKITTIALKHNQGTFWKKGFWESAKPSVLAEKGVTAFNQKPISWTDKDVEDVRRTLAACAIFLYFPIYVLNDGGVGSVSASQASTLTINGAPNYLLGNFNPLTIIIFVPILSHIIYPTLRRFGITFGRISRITFGFSLATLSGAIGAIIQYYIYKTSPCGHYATTCDTVSPISVWVQIPIFVLAATPECFCNVTAYELAYARSPPGMKSLVVSLFLASSALSYALGEVLSPVTKDPYLVWIWAGPAIALAVQTVVFWVRYRHMNEDEFMTHEEPAVVEGGEKGSGDGVVVKGEKEL</sequence>
<feature type="transmembrane region" description="Helical" evidence="8">
    <location>
        <begin position="377"/>
        <end position="395"/>
    </location>
</feature>
<feature type="transmembrane region" description="Helical" evidence="8">
    <location>
        <begin position="145"/>
        <end position="165"/>
    </location>
</feature>
<dbReference type="InterPro" id="IPR036259">
    <property type="entry name" value="MFS_trans_sf"/>
</dbReference>
<evidence type="ECO:0000256" key="5">
    <source>
        <dbReference type="ARBA" id="ARBA00022989"/>
    </source>
</evidence>
<keyword evidence="3" id="KW-0813">Transport</keyword>
<feature type="transmembrane region" description="Helical" evidence="8">
    <location>
        <begin position="177"/>
        <end position="198"/>
    </location>
</feature>
<dbReference type="GO" id="GO:0005886">
    <property type="term" value="C:plasma membrane"/>
    <property type="evidence" value="ECO:0007669"/>
    <property type="project" value="UniProtKB-ARBA"/>
</dbReference>
<evidence type="ECO:0000256" key="3">
    <source>
        <dbReference type="ARBA" id="ARBA00022448"/>
    </source>
</evidence>
<evidence type="ECO:0000313" key="9">
    <source>
        <dbReference type="EMBL" id="UJO23262.1"/>
    </source>
</evidence>
<keyword evidence="6 8" id="KW-0472">Membrane</keyword>
<dbReference type="Proteomes" id="UP000756132">
    <property type="component" value="Chromosome 10"/>
</dbReference>
<feature type="transmembrane region" description="Helical" evidence="8">
    <location>
        <begin position="287"/>
        <end position="308"/>
    </location>
</feature>
<comment type="subcellular location">
    <subcellularLocation>
        <location evidence="1">Membrane</location>
        <topology evidence="1">Multi-pass membrane protein</topology>
    </subcellularLocation>
</comment>
<feature type="transmembrane region" description="Helical" evidence="8">
    <location>
        <begin position="532"/>
        <end position="550"/>
    </location>
</feature>
<dbReference type="RefSeq" id="XP_047767628.1">
    <property type="nucleotide sequence ID" value="XM_047911292.1"/>
</dbReference>
<feature type="region of interest" description="Disordered" evidence="7">
    <location>
        <begin position="20"/>
        <end position="40"/>
    </location>
</feature>
<reference evidence="9" key="1">
    <citation type="submission" date="2021-12" db="EMBL/GenBank/DDBJ databases">
        <authorList>
            <person name="Zaccaron A."/>
            <person name="Stergiopoulos I."/>
        </authorList>
    </citation>
    <scope>NUCLEOTIDE SEQUENCE</scope>
    <source>
        <strain evidence="9">Race5_Kim</strain>
    </source>
</reference>
<dbReference type="SUPFAM" id="SSF103473">
    <property type="entry name" value="MFS general substrate transporter"/>
    <property type="match status" value="1"/>
</dbReference>
<evidence type="ECO:0000313" key="10">
    <source>
        <dbReference type="Proteomes" id="UP000756132"/>
    </source>
</evidence>
<name>A0A9Q8UUY4_PASFU</name>
<keyword evidence="5 8" id="KW-1133">Transmembrane helix</keyword>
<evidence type="ECO:0000256" key="4">
    <source>
        <dbReference type="ARBA" id="ARBA00022692"/>
    </source>
</evidence>
<dbReference type="KEGG" id="ffu:CLAFUR5_12144"/>
<dbReference type="GO" id="GO:0071916">
    <property type="term" value="F:dipeptide transmembrane transporter activity"/>
    <property type="evidence" value="ECO:0007669"/>
    <property type="project" value="UniProtKB-ARBA"/>
</dbReference>
<feature type="transmembrane region" description="Helical" evidence="8">
    <location>
        <begin position="499"/>
        <end position="520"/>
    </location>
</feature>
<dbReference type="FunFam" id="1.20.1250.20:FF:000085">
    <property type="entry name" value="MFS peptide transporter Ptr2"/>
    <property type="match status" value="1"/>
</dbReference>
<protein>
    <submittedName>
        <fullName evidence="9">MFS-type transporter ucsM</fullName>
    </submittedName>
</protein>
<evidence type="ECO:0000256" key="2">
    <source>
        <dbReference type="ARBA" id="ARBA00005982"/>
    </source>
</evidence>
<evidence type="ECO:0000256" key="8">
    <source>
        <dbReference type="SAM" id="Phobius"/>
    </source>
</evidence>
<keyword evidence="10" id="KW-1185">Reference proteome</keyword>
<dbReference type="AlphaFoldDB" id="A0A9Q8UUY4"/>
<comment type="similarity">
    <text evidence="2">Belongs to the major facilitator superfamily. Proton-dependent oligopeptide transporter (POT/PTR) (TC 2.A.17) family.</text>
</comment>
<dbReference type="Gene3D" id="1.20.1250.20">
    <property type="entry name" value="MFS general substrate transporter like domains"/>
    <property type="match status" value="1"/>
</dbReference>
<dbReference type="PANTHER" id="PTHR11654">
    <property type="entry name" value="OLIGOPEPTIDE TRANSPORTER-RELATED"/>
    <property type="match status" value="1"/>
</dbReference>
<proteinExistence type="inferred from homology"/>
<organism evidence="9 10">
    <name type="scientific">Passalora fulva</name>
    <name type="common">Tomato leaf mold</name>
    <name type="synonym">Cladosporium fulvum</name>
    <dbReference type="NCBI Taxonomy" id="5499"/>
    <lineage>
        <taxon>Eukaryota</taxon>
        <taxon>Fungi</taxon>
        <taxon>Dikarya</taxon>
        <taxon>Ascomycota</taxon>
        <taxon>Pezizomycotina</taxon>
        <taxon>Dothideomycetes</taxon>
        <taxon>Dothideomycetidae</taxon>
        <taxon>Mycosphaerellales</taxon>
        <taxon>Mycosphaerellaceae</taxon>
        <taxon>Fulvia</taxon>
    </lineage>
</organism>
<feature type="transmembrane region" description="Helical" evidence="8">
    <location>
        <begin position="262"/>
        <end position="281"/>
    </location>
</feature>
<reference evidence="9" key="2">
    <citation type="journal article" date="2022" name="Microb. Genom.">
        <title>A chromosome-scale genome assembly of the tomato pathogen Cladosporium fulvum reveals a compartmentalized genome architecture and the presence of a dispensable chromosome.</title>
        <authorList>
            <person name="Zaccaron A.Z."/>
            <person name="Chen L.H."/>
            <person name="Samaras A."/>
            <person name="Stergiopoulos I."/>
        </authorList>
    </citation>
    <scope>NUCLEOTIDE SEQUENCE</scope>
    <source>
        <strain evidence="9">Race5_Kim</strain>
    </source>
</reference>
<feature type="transmembrane region" description="Helical" evidence="8">
    <location>
        <begin position="562"/>
        <end position="583"/>
    </location>
</feature>
<feature type="transmembrane region" description="Helical" evidence="8">
    <location>
        <begin position="424"/>
        <end position="444"/>
    </location>
</feature>
<feature type="transmembrane region" description="Helical" evidence="8">
    <location>
        <begin position="456"/>
        <end position="479"/>
    </location>
</feature>
<evidence type="ECO:0000256" key="6">
    <source>
        <dbReference type="ARBA" id="ARBA00023136"/>
    </source>
</evidence>
<keyword evidence="4 8" id="KW-0812">Transmembrane</keyword>
<gene>
    <name evidence="9" type="ORF">CLAFUR5_12144</name>
</gene>
<feature type="transmembrane region" description="Helical" evidence="8">
    <location>
        <begin position="204"/>
        <end position="221"/>
    </location>
</feature>
<accession>A0A9Q8UUY4</accession>
<dbReference type="EMBL" id="CP090172">
    <property type="protein sequence ID" value="UJO23262.1"/>
    <property type="molecule type" value="Genomic_DNA"/>
</dbReference>
<evidence type="ECO:0000256" key="7">
    <source>
        <dbReference type="SAM" id="MobiDB-lite"/>
    </source>
</evidence>